<evidence type="ECO:0000313" key="10">
    <source>
        <dbReference type="Proteomes" id="UP001642260"/>
    </source>
</evidence>
<keyword evidence="7" id="KW-0539">Nucleus</keyword>
<dbReference type="GO" id="GO:0003677">
    <property type="term" value="F:DNA binding"/>
    <property type="evidence" value="ECO:0007669"/>
    <property type="project" value="UniProtKB-KW"/>
</dbReference>
<gene>
    <name evidence="9" type="ORF">ERUC_LOCUS36480</name>
</gene>
<dbReference type="AlphaFoldDB" id="A0ABC8LJY0"/>
<evidence type="ECO:0000256" key="6">
    <source>
        <dbReference type="ARBA" id="ARBA00023125"/>
    </source>
</evidence>
<dbReference type="PANTHER" id="PTHR45797">
    <property type="entry name" value="RAD54-LIKE"/>
    <property type="match status" value="1"/>
</dbReference>
<evidence type="ECO:0000256" key="1">
    <source>
        <dbReference type="ARBA" id="ARBA00004123"/>
    </source>
</evidence>
<comment type="subcellular location">
    <subcellularLocation>
        <location evidence="1">Nucleus</location>
    </subcellularLocation>
</comment>
<keyword evidence="8" id="KW-0175">Coiled coil</keyword>
<dbReference type="Proteomes" id="UP001642260">
    <property type="component" value="Unassembled WGS sequence"/>
</dbReference>
<sequence length="501" mass="56226">MFFSVGSEGKLIEMDVELEVMEENNNKDEEMQHTRSESFVSLSYDDEQLMMLGHDDELDLKKPLSEEEINKLISDLVGVESKAGKAQESLEKESIARVEEESREKLAKTLRGVELDKSVAAEMMNFRDVWESNLDNLETESANLLEQLDGAGIELPKLYKTIESRVPNGCCYTKAWKKRVHCVGTQVTKETVESLSNAETFLHTHSPVQNRHGELLEEGASGFLENKFADDAVEECGTSEKKDEAVSFGSKNWASVYLASTPQQAAAMGLEFLEVNEVEEIDAGLADTVFANAIENERELALAEEQKKNNTRVKEEDDITIDRHNQLRLKRKRCNKSSKQVMIMHTAENRDDDSAYFDSEDEVKCPETSTQFQNSEVSKEENGNLFNSDVDKMATITDFNADTMIDASQNTSFSSSSSDYSSGNIAVEKVLTPEFQKSSAQKVAPRLPKRFNRSRFVNRNCTRTAHQLTLISQGIKVGSCTVCGECGIVLTWENMLHLLPK</sequence>
<protein>
    <submittedName>
        <fullName evidence="9">Uncharacterized protein</fullName>
    </submittedName>
</protein>
<evidence type="ECO:0000313" key="9">
    <source>
        <dbReference type="EMBL" id="CAH8383997.1"/>
    </source>
</evidence>
<keyword evidence="10" id="KW-1185">Reference proteome</keyword>
<evidence type="ECO:0000256" key="8">
    <source>
        <dbReference type="SAM" id="Coils"/>
    </source>
</evidence>
<proteinExistence type="inferred from homology"/>
<evidence type="ECO:0000256" key="3">
    <source>
        <dbReference type="ARBA" id="ARBA00022741"/>
    </source>
</evidence>
<keyword evidence="4" id="KW-0347">Helicase</keyword>
<keyword evidence="5" id="KW-0067">ATP-binding</keyword>
<evidence type="ECO:0000256" key="5">
    <source>
        <dbReference type="ARBA" id="ARBA00022840"/>
    </source>
</evidence>
<comment type="caution">
    <text evidence="9">The sequence shown here is derived from an EMBL/GenBank/DDBJ whole genome shotgun (WGS) entry which is preliminary data.</text>
</comment>
<feature type="coiled-coil region" evidence="8">
    <location>
        <begin position="127"/>
        <end position="154"/>
    </location>
</feature>
<evidence type="ECO:0000256" key="4">
    <source>
        <dbReference type="ARBA" id="ARBA00022806"/>
    </source>
</evidence>
<accession>A0ABC8LJY0</accession>
<dbReference type="InterPro" id="IPR044574">
    <property type="entry name" value="ARIP4-like"/>
</dbReference>
<keyword evidence="4" id="KW-0378">Hydrolase</keyword>
<evidence type="ECO:0000256" key="2">
    <source>
        <dbReference type="ARBA" id="ARBA00007025"/>
    </source>
</evidence>
<dbReference type="EMBL" id="CAKOAT010597376">
    <property type="protein sequence ID" value="CAH8383997.1"/>
    <property type="molecule type" value="Genomic_DNA"/>
</dbReference>
<dbReference type="GO" id="GO:0005634">
    <property type="term" value="C:nucleus"/>
    <property type="evidence" value="ECO:0007669"/>
    <property type="project" value="UniProtKB-SubCell"/>
</dbReference>
<dbReference type="PANTHER" id="PTHR45797:SF1">
    <property type="entry name" value="HELICASE ARIP4"/>
    <property type="match status" value="1"/>
</dbReference>
<dbReference type="GO" id="GO:0004386">
    <property type="term" value="F:helicase activity"/>
    <property type="evidence" value="ECO:0007669"/>
    <property type="project" value="UniProtKB-KW"/>
</dbReference>
<dbReference type="GO" id="GO:0005524">
    <property type="term" value="F:ATP binding"/>
    <property type="evidence" value="ECO:0007669"/>
    <property type="project" value="UniProtKB-KW"/>
</dbReference>
<comment type="similarity">
    <text evidence="2">Belongs to the SNF2/RAD54 helicase family.</text>
</comment>
<organism evidence="9 10">
    <name type="scientific">Eruca vesicaria subsp. sativa</name>
    <name type="common">Garden rocket</name>
    <name type="synonym">Eruca sativa</name>
    <dbReference type="NCBI Taxonomy" id="29727"/>
    <lineage>
        <taxon>Eukaryota</taxon>
        <taxon>Viridiplantae</taxon>
        <taxon>Streptophyta</taxon>
        <taxon>Embryophyta</taxon>
        <taxon>Tracheophyta</taxon>
        <taxon>Spermatophyta</taxon>
        <taxon>Magnoliopsida</taxon>
        <taxon>eudicotyledons</taxon>
        <taxon>Gunneridae</taxon>
        <taxon>Pentapetalae</taxon>
        <taxon>rosids</taxon>
        <taxon>malvids</taxon>
        <taxon>Brassicales</taxon>
        <taxon>Brassicaceae</taxon>
        <taxon>Brassiceae</taxon>
        <taxon>Eruca</taxon>
    </lineage>
</organism>
<keyword evidence="6" id="KW-0238">DNA-binding</keyword>
<evidence type="ECO:0000256" key="7">
    <source>
        <dbReference type="ARBA" id="ARBA00023242"/>
    </source>
</evidence>
<reference evidence="9 10" key="1">
    <citation type="submission" date="2022-03" db="EMBL/GenBank/DDBJ databases">
        <authorList>
            <person name="Macdonald S."/>
            <person name="Ahmed S."/>
            <person name="Newling K."/>
        </authorList>
    </citation>
    <scope>NUCLEOTIDE SEQUENCE [LARGE SCALE GENOMIC DNA]</scope>
</reference>
<keyword evidence="3" id="KW-0547">Nucleotide-binding</keyword>
<name>A0ABC8LJY0_ERUVS</name>